<dbReference type="InterPro" id="IPR004258">
    <property type="entry name" value="DBL"/>
</dbReference>
<sequence length="2162" mass="247401">MGPPGITGTQGETAKHMFDRIGKQVYETVKNEAENYISELEGKLSQATLLGERVSSLKTCQLVEDYRSKANGDVKRYPCANRSPVRFSDESRSQCTYNRIKDNETDDNACGACAPYRRLHLCDYNLEKMGKTSTTKHDLLAEVCMAAKYEGDSIKTHYTIHKHTNNDSAAELCTELARSFADIGDIIRGKDLYLGDIKKKQNGKKTEREKLEENLKRIFGKIHEDVTNGKKEVLKTRYKDINDPEFFKLREDWWTANRATVWKAITCHAGESDKYFRNTCNDSEHSGTFSQPNKYCRCNGDKPGEDKANVDPPTYFDYVPQYLRWFEEWAEDFCRIRKHKLKNAKEQCREKYKSGTDRYCSRNGYDCTQTIRGRNILVSDSECTNCSVVCTPFVKWIENKKLEFEKQKGKYTKEIEKANGTSNGTTIRTQYGTINNMYRKDFYQQLQSGYGDVNAFLELLNKETTCKDHPKVEEKSDIDFNEGTEKTFSHTEYCETCPWCATKKKGIDGNWEEQKYEEGCENYLMKPIDESKSTDIDLLVKDTSGTTMVEKLGGLCNDSSKRTVQMENWQCHYEKKSQYEDGFDKDYCVLKDDKKKKPEHRTIKSYYTLFPNWINEMLKDSIDWSKELKTCINNEKPTNCIRECKSKCDCFKKWVVQKEQEWKQLEEHYEKENFSGDFGPRISPYVTLEGNLQYSYLEMIRKYYAQEKPVQEIEQIIEKNKNNFEVKEDDNSITKFLQQEKGIATKCIEKQEECKQQKKQQRQKQPADKVVSRSGASPDTASPDTKATEEKEEEEEEEEEEDLGEESEEPEDQAVVDQDGQGETTEKKVPATTEEGSPKETTTPEKSVDVCKTVAELFSNVDNLKEACTQKYGGNNSRLGWKCIPTSGGEKATGGSGESTGSDATTGGSICVPPRRRRLYVTPLTKWATNMEATEAQAGGDEATEASVPLGDGVSKNPKEALLKAFVESAAVETFFLWHRYKKIKDKEKKEKEERERENAGLDPFGGSVDDEASTPDPQTQLQSGTIPPDFLRQMFYTLGDYRDICIGGDRDIVGDTIVSNKEGGTPTKISDKIKEILEKVDKKQPDKQNSGTTPKTWWEENGPHIWNAMVCALTYKDNGDKGKPQVDDTVHSQLWDTTKNKPKNRQYEYDQVKLDENSGTGPKSNDPINNPTLKEFISRPPYFRYLEEWGETFCRQRARMLKQVEKNCTQHGKKQYSGDGEYCDKIHKDPTTLPDLGYSCPKSCSSYRKWIERKKTQYEKQEKAYNNQKANVQNNNDNGFCGTLEREAAAFLNSLKNGPCKKENGKDNDEYEIKFDDKEKTFKHAKYCDPCPKFKVDCKNGKCDNDKGGDCNGIKTIDAKNFETMVKPTEEIVMRVSDNSGNKFNDLSDCQNAGIFEGIKENKYKCGNVCGYVVCKSENGNGEKVNGIENQNKIITIRGLVAHWVQYFLEDYNKIKHKISHCINNGEVSKCIKDCVKKWVEEKEKEWKKLKEHYQKQYGYNNSGESYPVRSILEQFQSGTEFKNAIKPCGTLQQFESFCGLNGDESSKKENGNEDAVQCLLKNLGNEAKKCEEKQQTSGIPEAPCVNHTPLEDDDEEPYEDLLLQETEEKPEEAKKNMMPKICKDVVQEAETVVESGCVPAKTPEAPAASPAPKEPPAPSEGTKERPSPPEKKAPLPKEEKTKPKRSLTPTDDPWEPLKNAMLSSTIMWSIGIGFATFTYFYLKKKTKRLVDLFSVINIPKSDYDIPTKLSPNRYIPYTSGKYRGKRYIYLEGDSGTDSGYTDHYSDITSSSESEYEELDINDIYVPGSPKYKTLIEVVLEPSGNNTTASGKNTPSDTQNDIQSDDIPSSKITDNEWNTLKDDFIYNMLQNEPNDIPNDYTSGDIPLNTQPNTLYIDKPDEKPFITSIHDRNLYTGEEYSYNVNMVNSMDDIPINRDNNVYSGIDLINDTLSGNHNVDIYDEVLKRKENELFGINHKKHTTINRFAKPARDDPLHNQLNLFHTWLDRHRDMCEQWNNKEEVLDKLKEEWENETHSGNTHPSDSNKTLNTDVSIQIDMNNPKTTNEFTYVDSNPNQVDDTYVDSNPDNSSMDTILEDLDKPFNEPYYYDMYDDDIYYDVNDDNDISTVDTNAMDVPSKVQIEMDVNTKLVKEKYPISDVWDI</sequence>
<evidence type="ECO:0000259" key="8">
    <source>
        <dbReference type="Pfam" id="PF22672"/>
    </source>
</evidence>
<dbReference type="FunFam" id="1.10.1900.40:FF:000001">
    <property type="entry name" value="Erythrocyte membrane protein 1"/>
    <property type="match status" value="1"/>
</dbReference>
<dbReference type="GO" id="GO:0016020">
    <property type="term" value="C:membrane"/>
    <property type="evidence" value="ECO:0007669"/>
    <property type="project" value="InterPro"/>
</dbReference>
<gene>
    <name evidence="10" type="ORF">CK202_2986</name>
    <name evidence="9" type="ORF">CYL21_1926</name>
</gene>
<proteinExistence type="predicted"/>
<evidence type="ECO:0000259" key="5">
    <source>
        <dbReference type="Pfam" id="PF15445"/>
    </source>
</evidence>
<evidence type="ECO:0000313" key="12">
    <source>
        <dbReference type="Proteomes" id="UP000754359"/>
    </source>
</evidence>
<feature type="domain" description="Duffy-binding-like" evidence="3">
    <location>
        <begin position="609"/>
        <end position="753"/>
    </location>
</feature>
<evidence type="ECO:0000313" key="11">
    <source>
        <dbReference type="Proteomes" id="UP000232684"/>
    </source>
</evidence>
<evidence type="ECO:0000259" key="4">
    <source>
        <dbReference type="Pfam" id="PF05424"/>
    </source>
</evidence>
<feature type="region of interest" description="Disordered" evidence="2">
    <location>
        <begin position="1642"/>
        <end position="1696"/>
    </location>
</feature>
<feature type="domain" description="Plasmodium falciparum erythrocyte membrane protein 1 acidic terminal segment" evidence="5">
    <location>
        <begin position="1707"/>
        <end position="2162"/>
    </location>
</feature>
<accession>A0A2I0BWN4</accession>
<feature type="region of interest" description="Disordered" evidence="2">
    <location>
        <begin position="987"/>
        <end position="1027"/>
    </location>
</feature>
<dbReference type="SUPFAM" id="SSF140924">
    <property type="entry name" value="Duffy binding domain-like"/>
    <property type="match status" value="4"/>
</dbReference>
<dbReference type="SMR" id="A0A2I0BWN4"/>
<feature type="coiled-coil region" evidence="1">
    <location>
        <begin position="1252"/>
        <end position="1279"/>
    </location>
</feature>
<feature type="compositionally biased region" description="Basic and acidic residues" evidence="2">
    <location>
        <begin position="836"/>
        <end position="847"/>
    </location>
</feature>
<dbReference type="InterPro" id="IPR041480">
    <property type="entry name" value="CIDR1_gamma"/>
</dbReference>
<feature type="region of interest" description="Disordered" evidence="2">
    <location>
        <begin position="1155"/>
        <end position="1174"/>
    </location>
</feature>
<reference evidence="10 11" key="1">
    <citation type="submission" date="2017-11" db="EMBL/GenBank/DDBJ databases">
        <title>Plasmodium falciparum NF54 genome assembly.</title>
        <authorList>
            <person name="Bryant J.M."/>
            <person name="Baumgarten S."/>
            <person name="Scheidig-Benatar C."/>
            <person name="Scherf A."/>
        </authorList>
    </citation>
    <scope>NUCLEOTIDE SEQUENCE [LARGE SCALE GENOMIC DNA]</scope>
    <source>
        <strain evidence="10">NF54</strain>
    </source>
</reference>
<dbReference type="Gene3D" id="1.20.58.1930">
    <property type="match status" value="1"/>
</dbReference>
<dbReference type="Pfam" id="PF05424">
    <property type="entry name" value="Duffy_binding"/>
    <property type="match status" value="2"/>
</dbReference>
<feature type="region of interest" description="Disordered" evidence="2">
    <location>
        <begin position="1080"/>
        <end position="1101"/>
    </location>
</feature>
<feature type="region of interest" description="Disordered" evidence="2">
    <location>
        <begin position="1574"/>
        <end position="1596"/>
    </location>
</feature>
<dbReference type="EMBL" id="QFXU01000011">
    <property type="protein sequence ID" value="KAF4329790.1"/>
    <property type="molecule type" value="Genomic_DNA"/>
</dbReference>
<feature type="region of interest" description="Disordered" evidence="2">
    <location>
        <begin position="757"/>
        <end position="847"/>
    </location>
</feature>
<dbReference type="FunFam" id="1.20.1310.20:FF:000001">
    <property type="entry name" value="Erythrocyte membrane protein 1, PfEMP1"/>
    <property type="match status" value="1"/>
</dbReference>
<feature type="compositionally biased region" description="Polar residues" evidence="2">
    <location>
        <begin position="1158"/>
        <end position="1173"/>
    </location>
</feature>
<evidence type="ECO:0000259" key="3">
    <source>
        <dbReference type="Pfam" id="PF03011"/>
    </source>
</evidence>
<dbReference type="Gene3D" id="1.10.1900.40">
    <property type="entry name" value="Acidic terminal segments, variant surface antigen of PfEMP1"/>
    <property type="match status" value="2"/>
</dbReference>
<feature type="compositionally biased region" description="Polar residues" evidence="2">
    <location>
        <begin position="774"/>
        <end position="785"/>
    </location>
</feature>
<dbReference type="InterPro" id="IPR042202">
    <property type="entry name" value="Duffy-ag-bd_sf"/>
</dbReference>
<dbReference type="FunFam" id="1.20.58.830:FF:000005">
    <property type="entry name" value="Erythrocyte membrane protein 1, PfEMP1"/>
    <property type="match status" value="1"/>
</dbReference>
<feature type="domain" description="Duffy-binding-like" evidence="8">
    <location>
        <begin position="1189"/>
        <end position="1327"/>
    </location>
</feature>
<dbReference type="Pfam" id="PF15447">
    <property type="entry name" value="NTS"/>
    <property type="match status" value="1"/>
</dbReference>
<feature type="compositionally biased region" description="Low complexity" evidence="2">
    <location>
        <begin position="1642"/>
        <end position="1653"/>
    </location>
</feature>
<dbReference type="InterPro" id="IPR054595">
    <property type="entry name" value="DBL_C"/>
</dbReference>
<evidence type="ECO:0000256" key="1">
    <source>
        <dbReference type="SAM" id="Coils"/>
    </source>
</evidence>
<feature type="compositionally biased region" description="Polar residues" evidence="2">
    <location>
        <begin position="899"/>
        <end position="908"/>
    </location>
</feature>
<dbReference type="Gene3D" id="1.20.1310.20">
    <property type="entry name" value="Duffy-antigen binding domain"/>
    <property type="match status" value="2"/>
</dbReference>
<feature type="region of interest" description="Disordered" evidence="2">
    <location>
        <begin position="1122"/>
        <end position="1143"/>
    </location>
</feature>
<feature type="domain" description="Duffy-antigen binding" evidence="4">
    <location>
        <begin position="111"/>
        <end position="324"/>
    </location>
</feature>
<reference evidence="9 12" key="2">
    <citation type="submission" date="2018-05" db="EMBL/GenBank/DDBJ databases">
        <title>Genome assembly of Plasmodium falciparum NF54 DiCre.</title>
        <authorList>
            <person name="Baumgarten S."/>
            <person name="Treeck M."/>
            <person name="Scherf A."/>
        </authorList>
    </citation>
    <scope>NUCLEOTIDE SEQUENCE [LARGE SCALE GENOMIC DNA]</scope>
    <source>
        <strain evidence="9">NF54</strain>
    </source>
</reference>
<dbReference type="InterPro" id="IPR008602">
    <property type="entry name" value="Duffy-antigen-binding"/>
</dbReference>
<dbReference type="Pfam" id="PF18562">
    <property type="entry name" value="CIDR1_gamma"/>
    <property type="match status" value="1"/>
</dbReference>
<dbReference type="InterPro" id="IPR029210">
    <property type="entry name" value="PfEMP1_NTS"/>
</dbReference>
<feature type="compositionally biased region" description="Acidic residues" evidence="2">
    <location>
        <begin position="790"/>
        <end position="814"/>
    </location>
</feature>
<dbReference type="Pfam" id="PF22672">
    <property type="entry name" value="DBL_C"/>
    <property type="match status" value="2"/>
</dbReference>
<comment type="caution">
    <text evidence="10">The sequence shown here is derived from an EMBL/GenBank/DDBJ whole genome shotgun (WGS) entry which is preliminary data.</text>
</comment>
<dbReference type="InterPro" id="IPR029211">
    <property type="entry name" value="PfEMP1_ATS"/>
</dbReference>
<dbReference type="Proteomes" id="UP000754359">
    <property type="component" value="Unassembled WGS sequence"/>
</dbReference>
<feature type="domain" description="Cysteine-rich interdomain region 1 gamma" evidence="7">
    <location>
        <begin position="1370"/>
        <end position="1420"/>
    </location>
</feature>
<feature type="compositionally biased region" description="Polar residues" evidence="2">
    <location>
        <begin position="1016"/>
        <end position="1026"/>
    </location>
</feature>
<dbReference type="InterPro" id="IPR044932">
    <property type="entry name" value="PfEMP1_ATS_sf"/>
</dbReference>
<feature type="region of interest" description="Disordered" evidence="2">
    <location>
        <begin position="888"/>
        <end position="911"/>
    </location>
</feature>
<dbReference type="FunFam" id="1.10.1900.40:FF:000005">
    <property type="entry name" value="Erythrocyte membrane protein 1, PfEMP1"/>
    <property type="match status" value="1"/>
</dbReference>
<evidence type="ECO:0000256" key="2">
    <source>
        <dbReference type="SAM" id="MobiDB-lite"/>
    </source>
</evidence>
<feature type="region of interest" description="Disordered" evidence="2">
    <location>
        <begin position="1824"/>
        <end position="1854"/>
    </location>
</feature>
<evidence type="ECO:0000259" key="7">
    <source>
        <dbReference type="Pfam" id="PF18562"/>
    </source>
</evidence>
<dbReference type="Proteomes" id="UP000232684">
    <property type="component" value="Unassembled WGS sequence"/>
</dbReference>
<name>A0A2I0BWN4_PLAFO</name>
<dbReference type="EMBL" id="NYMT01000007">
    <property type="protein sequence ID" value="PKC47341.1"/>
    <property type="molecule type" value="Genomic_DNA"/>
</dbReference>
<feature type="compositionally biased region" description="Basic and acidic residues" evidence="2">
    <location>
        <begin position="1663"/>
        <end position="1683"/>
    </location>
</feature>
<keyword evidence="1" id="KW-0175">Coiled coil</keyword>
<dbReference type="GO" id="GO:0046789">
    <property type="term" value="F:host cell surface receptor binding"/>
    <property type="evidence" value="ECO:0007669"/>
    <property type="project" value="InterPro"/>
</dbReference>
<dbReference type="Pfam" id="PF03011">
    <property type="entry name" value="PFEMP"/>
    <property type="match status" value="2"/>
</dbReference>
<evidence type="ECO:0000313" key="9">
    <source>
        <dbReference type="EMBL" id="KAF4329790.1"/>
    </source>
</evidence>
<feature type="domain" description="Plasmodium falciparum erythrocyte membrane protein-1 N-terminal segment" evidence="6">
    <location>
        <begin position="13"/>
        <end position="48"/>
    </location>
</feature>
<feature type="compositionally biased region" description="Basic and acidic residues" evidence="2">
    <location>
        <begin position="1122"/>
        <end position="1131"/>
    </location>
</feature>
<feature type="compositionally biased region" description="Basic and acidic residues" evidence="2">
    <location>
        <begin position="987"/>
        <end position="1000"/>
    </location>
</feature>
<feature type="domain" description="Duffy-antigen binding" evidence="4">
    <location>
        <begin position="910"/>
        <end position="1133"/>
    </location>
</feature>
<protein>
    <submittedName>
        <fullName evidence="10">Erythrocyte membrane protein 1</fullName>
    </submittedName>
</protein>
<dbReference type="Gene3D" id="1.20.58.830">
    <property type="match status" value="3"/>
</dbReference>
<dbReference type="FunFam" id="1.20.58.1930:FF:000001">
    <property type="entry name" value="Erythrocyte membrane protein 1, PfEMP1"/>
    <property type="match status" value="1"/>
</dbReference>
<organism evidence="10 11">
    <name type="scientific">Plasmodium falciparum (isolate NF54)</name>
    <dbReference type="NCBI Taxonomy" id="5843"/>
    <lineage>
        <taxon>Eukaryota</taxon>
        <taxon>Sar</taxon>
        <taxon>Alveolata</taxon>
        <taxon>Apicomplexa</taxon>
        <taxon>Aconoidasida</taxon>
        <taxon>Haemosporida</taxon>
        <taxon>Plasmodiidae</taxon>
        <taxon>Plasmodium</taxon>
        <taxon>Plasmodium (Laverania)</taxon>
    </lineage>
</organism>
<evidence type="ECO:0000313" key="10">
    <source>
        <dbReference type="EMBL" id="PKC47341.1"/>
    </source>
</evidence>
<evidence type="ECO:0000259" key="6">
    <source>
        <dbReference type="Pfam" id="PF15447"/>
    </source>
</evidence>
<feature type="domain" description="Duffy-binding-like" evidence="3">
    <location>
        <begin position="1441"/>
        <end position="1578"/>
    </location>
</feature>
<feature type="domain" description="Duffy-binding-like" evidence="8">
    <location>
        <begin position="328"/>
        <end position="492"/>
    </location>
</feature>
<dbReference type="Pfam" id="PF15445">
    <property type="entry name" value="ATS"/>
    <property type="match status" value="1"/>
</dbReference>